<protein>
    <recommendedName>
        <fullName evidence="1">DUF2383 domain-containing protein</fullName>
    </recommendedName>
</protein>
<dbReference type="Pfam" id="PF09537">
    <property type="entry name" value="DUF2383"/>
    <property type="match status" value="1"/>
</dbReference>
<evidence type="ECO:0000313" key="3">
    <source>
        <dbReference type="Proteomes" id="UP000195442"/>
    </source>
</evidence>
<dbReference type="OrthoDB" id="281274at2"/>
<sequence length="149" mass="16657">MHDIETLDKLLKNELLATEAYQQALNKLQKGVGLAECDYITPIHEEHKNAVSSLQAQIRQQGGIPPEKLRTWKGTWAKMVIGSAHLLGKETALKALQEGEKRGAEDYEHALQNTELSLDIRSLIEKKLLPTQQEHICTLDRLLDAVAAV</sequence>
<dbReference type="SUPFAM" id="SSF47240">
    <property type="entry name" value="Ferritin-like"/>
    <property type="match status" value="1"/>
</dbReference>
<organism evidence="2 3">
    <name type="scientific">Crenothrix polyspora</name>
    <dbReference type="NCBI Taxonomy" id="360316"/>
    <lineage>
        <taxon>Bacteria</taxon>
        <taxon>Pseudomonadati</taxon>
        <taxon>Pseudomonadota</taxon>
        <taxon>Gammaproteobacteria</taxon>
        <taxon>Methylococcales</taxon>
        <taxon>Crenotrichaceae</taxon>
        <taxon>Crenothrix</taxon>
    </lineage>
</organism>
<evidence type="ECO:0000313" key="2">
    <source>
        <dbReference type="EMBL" id="SJM90271.1"/>
    </source>
</evidence>
<dbReference type="RefSeq" id="WP_087146028.1">
    <property type="nucleotide sequence ID" value="NZ_FUKJ01000065.1"/>
</dbReference>
<dbReference type="Proteomes" id="UP000195442">
    <property type="component" value="Unassembled WGS sequence"/>
</dbReference>
<dbReference type="AlphaFoldDB" id="A0A1R4H205"/>
<dbReference type="Gene3D" id="1.20.1260.10">
    <property type="match status" value="1"/>
</dbReference>
<dbReference type="InterPro" id="IPR009078">
    <property type="entry name" value="Ferritin-like_SF"/>
</dbReference>
<name>A0A1R4H205_9GAMM</name>
<proteinExistence type="predicted"/>
<dbReference type="InterPro" id="IPR012347">
    <property type="entry name" value="Ferritin-like"/>
</dbReference>
<dbReference type="EMBL" id="FUKJ01000065">
    <property type="protein sequence ID" value="SJM90271.1"/>
    <property type="molecule type" value="Genomic_DNA"/>
</dbReference>
<accession>A0A1R4H205</accession>
<evidence type="ECO:0000259" key="1">
    <source>
        <dbReference type="Pfam" id="PF09537"/>
    </source>
</evidence>
<keyword evidence="3" id="KW-1185">Reference proteome</keyword>
<reference evidence="3" key="1">
    <citation type="submission" date="2017-02" db="EMBL/GenBank/DDBJ databases">
        <authorList>
            <person name="Daims H."/>
        </authorList>
    </citation>
    <scope>NUCLEOTIDE SEQUENCE [LARGE SCALE GENOMIC DNA]</scope>
</reference>
<feature type="domain" description="DUF2383" evidence="1">
    <location>
        <begin position="4"/>
        <end position="112"/>
    </location>
</feature>
<dbReference type="InterPro" id="IPR019052">
    <property type="entry name" value="DUF2383"/>
</dbReference>
<gene>
    <name evidence="2" type="ORF">CRENPOLYSF2_1570003</name>
</gene>